<feature type="transmembrane region" description="Helical" evidence="1">
    <location>
        <begin position="78"/>
        <end position="98"/>
    </location>
</feature>
<feature type="transmembrane region" description="Helical" evidence="1">
    <location>
        <begin position="161"/>
        <end position="177"/>
    </location>
</feature>
<dbReference type="AlphaFoldDB" id="A0A7S1A5E7"/>
<feature type="transmembrane region" description="Helical" evidence="1">
    <location>
        <begin position="322"/>
        <end position="339"/>
    </location>
</feature>
<proteinExistence type="predicted"/>
<sequence>MADYILLFVVGLLHFFFELDLLIKKYTVRFHGIDPHGNAAFDVARSFFSIYIMCNIIGFLVTTLENSVAPRNGREREFLVLMALLVLLWSNDFFVVMLERGVFSSPSIGHHLKNIATLKVTAAASQIFITHSTAMLGAIMLGHSCHFKKSPDLTWHTVRKMCACLLLLSVFICWFTTFRRVHTWEYCFPETFKVFALTYPTFVVIFRAVGGLVLLIMSLTREKNKHGGDSDDETASARGSAARHEAALQALKKILDYDSVLIMLTFSGAIFWDVTNILGIVASERAYFNQRTIPPIVALLGPLGLAAFALSVWRTPPVSGTAAFRGLWFGMFFAGVMFLEFQQQEDCEISADLPECCEYPTSMDLFSRTPSPQCHKNLRCLFNGTVFTRRGEESMYCALDEGSHGRRLTVPSPEYFTSAACSELNARWERYVLEGGADQEVMHETQHTSTAYRTLKSLGAALSVEMYFTIFGILLKVMVLTHHPHSEHILQLETHHTHVGRGGKRTVVAMPHSRRRMALSIATTRRSVVLEALRKMNTRSTFTVSAPPRDFREG</sequence>
<dbReference type="EMBL" id="HBFQ01024859">
    <property type="protein sequence ID" value="CAD8843247.1"/>
    <property type="molecule type" value="Transcribed_RNA"/>
</dbReference>
<feature type="transmembrane region" description="Helical" evidence="1">
    <location>
        <begin position="43"/>
        <end position="66"/>
    </location>
</feature>
<gene>
    <name evidence="2" type="ORF">NSCI0253_LOCUS17595</name>
</gene>
<evidence type="ECO:0000256" key="1">
    <source>
        <dbReference type="SAM" id="Phobius"/>
    </source>
</evidence>
<organism evidence="2">
    <name type="scientific">Noctiluca scintillans</name>
    <name type="common">Sea sparkle</name>
    <name type="synonym">Red tide dinoflagellate</name>
    <dbReference type="NCBI Taxonomy" id="2966"/>
    <lineage>
        <taxon>Eukaryota</taxon>
        <taxon>Sar</taxon>
        <taxon>Alveolata</taxon>
        <taxon>Dinophyceae</taxon>
        <taxon>Noctilucales</taxon>
        <taxon>Noctilucaceae</taxon>
        <taxon>Noctiluca</taxon>
    </lineage>
</organism>
<feature type="transmembrane region" description="Helical" evidence="1">
    <location>
        <begin position="118"/>
        <end position="141"/>
    </location>
</feature>
<feature type="transmembrane region" description="Helical" evidence="1">
    <location>
        <begin position="260"/>
        <end position="281"/>
    </location>
</feature>
<keyword evidence="1" id="KW-0472">Membrane</keyword>
<reference evidence="2" key="1">
    <citation type="submission" date="2021-01" db="EMBL/GenBank/DDBJ databases">
        <authorList>
            <person name="Corre E."/>
            <person name="Pelletier E."/>
            <person name="Niang G."/>
            <person name="Scheremetjew M."/>
            <person name="Finn R."/>
            <person name="Kale V."/>
            <person name="Holt S."/>
            <person name="Cochrane G."/>
            <person name="Meng A."/>
            <person name="Brown T."/>
            <person name="Cohen L."/>
        </authorList>
    </citation>
    <scope>NUCLEOTIDE SEQUENCE</scope>
</reference>
<evidence type="ECO:0000313" key="2">
    <source>
        <dbReference type="EMBL" id="CAD8843247.1"/>
    </source>
</evidence>
<feature type="transmembrane region" description="Helical" evidence="1">
    <location>
        <begin position="197"/>
        <end position="217"/>
    </location>
</feature>
<feature type="transmembrane region" description="Helical" evidence="1">
    <location>
        <begin position="5"/>
        <end position="23"/>
    </location>
</feature>
<name>A0A7S1A5E7_NOCSC</name>
<accession>A0A7S1A5E7</accession>
<feature type="transmembrane region" description="Helical" evidence="1">
    <location>
        <begin position="293"/>
        <end position="313"/>
    </location>
</feature>
<protein>
    <submittedName>
        <fullName evidence="2">Uncharacterized protein</fullName>
    </submittedName>
</protein>
<keyword evidence="1" id="KW-0812">Transmembrane</keyword>
<keyword evidence="1" id="KW-1133">Transmembrane helix</keyword>